<sequence>MTCNKVTKQAARNKQACRLCRSRKVRRDSVHPRCGLCRTENVQRTYEQDRRQTSRVSQAVIQRLADKLAEVEETVHRLEHSLPQQQFGQIQTPTATATPVISPNHAAFQAIDDELLPLITNNGKNIFGEDPPSNPSLDKGQTTPVEIHTGVEDGGHISVYGSSSTFNPPLSNVVDRQRRPAGRASSFAQAEEDTLEEQCRLFADSALQIQKEWTYMTERKFDLDGLDFDTA</sequence>
<dbReference type="InterPro" id="IPR001138">
    <property type="entry name" value="Zn2Cys6_DnaBD"/>
</dbReference>
<evidence type="ECO:0000256" key="4">
    <source>
        <dbReference type="ARBA" id="ARBA00023125"/>
    </source>
</evidence>
<evidence type="ECO:0000313" key="9">
    <source>
        <dbReference type="Proteomes" id="UP001610335"/>
    </source>
</evidence>
<feature type="region of interest" description="Disordered" evidence="7">
    <location>
        <begin position="127"/>
        <end position="190"/>
    </location>
</feature>
<dbReference type="EMBL" id="JBFXLS010000064">
    <property type="protein sequence ID" value="KAL2821324.1"/>
    <property type="molecule type" value="Genomic_DNA"/>
</dbReference>
<proteinExistence type="predicted"/>
<comment type="subcellular location">
    <subcellularLocation>
        <location evidence="1">Nucleus</location>
    </subcellularLocation>
</comment>
<name>A0ABR4I1Y3_9EURO</name>
<dbReference type="PANTHER" id="PTHR47338">
    <property type="entry name" value="ZN(II)2CYS6 TRANSCRIPTION FACTOR (EUROFUNG)-RELATED"/>
    <property type="match status" value="1"/>
</dbReference>
<dbReference type="Gene3D" id="4.10.240.10">
    <property type="entry name" value="Zn(2)-C6 fungal-type DNA-binding domain"/>
    <property type="match status" value="1"/>
</dbReference>
<dbReference type="PANTHER" id="PTHR47338:SF5">
    <property type="entry name" value="ZN(II)2CYS6 TRANSCRIPTION FACTOR (EUROFUNG)"/>
    <property type="match status" value="1"/>
</dbReference>
<protein>
    <recommendedName>
        <fullName evidence="10">Zn(2)-C6 fungal-type domain-containing protein</fullName>
    </recommendedName>
</protein>
<dbReference type="SUPFAM" id="SSF57701">
    <property type="entry name" value="Zn2/Cys6 DNA-binding domain"/>
    <property type="match status" value="1"/>
</dbReference>
<feature type="compositionally biased region" description="Polar residues" evidence="7">
    <location>
        <begin position="135"/>
        <end position="144"/>
    </location>
</feature>
<gene>
    <name evidence="8" type="ORF">BDW59DRAFT_164207</name>
</gene>
<evidence type="ECO:0008006" key="10">
    <source>
        <dbReference type="Google" id="ProtNLM"/>
    </source>
</evidence>
<reference evidence="8 9" key="1">
    <citation type="submission" date="2024-07" db="EMBL/GenBank/DDBJ databases">
        <title>Section-level genome sequencing and comparative genomics of Aspergillus sections Usti and Cavernicolus.</title>
        <authorList>
            <consortium name="Lawrence Berkeley National Laboratory"/>
            <person name="Nybo J.L."/>
            <person name="Vesth T.C."/>
            <person name="Theobald S."/>
            <person name="Frisvad J.C."/>
            <person name="Larsen T.O."/>
            <person name="Kjaerboelling I."/>
            <person name="Rothschild-Mancinelli K."/>
            <person name="Lyhne E.K."/>
            <person name="Kogle M.E."/>
            <person name="Barry K."/>
            <person name="Clum A."/>
            <person name="Na H."/>
            <person name="Ledsgaard L."/>
            <person name="Lin J."/>
            <person name="Lipzen A."/>
            <person name="Kuo A."/>
            <person name="Riley R."/>
            <person name="Mondo S."/>
            <person name="LaButti K."/>
            <person name="Haridas S."/>
            <person name="Pangalinan J."/>
            <person name="Salamov A.A."/>
            <person name="Simmons B.A."/>
            <person name="Magnuson J.K."/>
            <person name="Chen J."/>
            <person name="Drula E."/>
            <person name="Henrissat B."/>
            <person name="Wiebenga A."/>
            <person name="Lubbers R.J."/>
            <person name="Gomes A.C."/>
            <person name="Makela M.R."/>
            <person name="Stajich J."/>
            <person name="Grigoriev I.V."/>
            <person name="Mortensen U.H."/>
            <person name="De vries R.P."/>
            <person name="Baker S.E."/>
            <person name="Andersen M.R."/>
        </authorList>
    </citation>
    <scope>NUCLEOTIDE SEQUENCE [LARGE SCALE GENOMIC DNA]</scope>
    <source>
        <strain evidence="8 9">CBS 600.67</strain>
    </source>
</reference>
<evidence type="ECO:0000256" key="2">
    <source>
        <dbReference type="ARBA" id="ARBA00022723"/>
    </source>
</evidence>
<keyword evidence="6" id="KW-0539">Nucleus</keyword>
<dbReference type="Proteomes" id="UP001610335">
    <property type="component" value="Unassembled WGS sequence"/>
</dbReference>
<dbReference type="InterPro" id="IPR050815">
    <property type="entry name" value="TF_fung"/>
</dbReference>
<evidence type="ECO:0000256" key="5">
    <source>
        <dbReference type="ARBA" id="ARBA00023163"/>
    </source>
</evidence>
<keyword evidence="3" id="KW-0805">Transcription regulation</keyword>
<keyword evidence="4" id="KW-0238">DNA-binding</keyword>
<evidence type="ECO:0000256" key="1">
    <source>
        <dbReference type="ARBA" id="ARBA00004123"/>
    </source>
</evidence>
<evidence type="ECO:0000256" key="7">
    <source>
        <dbReference type="SAM" id="MobiDB-lite"/>
    </source>
</evidence>
<keyword evidence="9" id="KW-1185">Reference proteome</keyword>
<organism evidence="8 9">
    <name type="scientific">Aspergillus cavernicola</name>
    <dbReference type="NCBI Taxonomy" id="176166"/>
    <lineage>
        <taxon>Eukaryota</taxon>
        <taxon>Fungi</taxon>
        <taxon>Dikarya</taxon>
        <taxon>Ascomycota</taxon>
        <taxon>Pezizomycotina</taxon>
        <taxon>Eurotiomycetes</taxon>
        <taxon>Eurotiomycetidae</taxon>
        <taxon>Eurotiales</taxon>
        <taxon>Aspergillaceae</taxon>
        <taxon>Aspergillus</taxon>
        <taxon>Aspergillus subgen. Nidulantes</taxon>
    </lineage>
</organism>
<feature type="compositionally biased region" description="Polar residues" evidence="7">
    <location>
        <begin position="160"/>
        <end position="170"/>
    </location>
</feature>
<evidence type="ECO:0000256" key="6">
    <source>
        <dbReference type="ARBA" id="ARBA00023242"/>
    </source>
</evidence>
<evidence type="ECO:0000256" key="3">
    <source>
        <dbReference type="ARBA" id="ARBA00023015"/>
    </source>
</evidence>
<comment type="caution">
    <text evidence="8">The sequence shown here is derived from an EMBL/GenBank/DDBJ whole genome shotgun (WGS) entry which is preliminary data.</text>
</comment>
<keyword evidence="5" id="KW-0804">Transcription</keyword>
<keyword evidence="2" id="KW-0479">Metal-binding</keyword>
<dbReference type="CDD" id="cd00067">
    <property type="entry name" value="GAL4"/>
    <property type="match status" value="1"/>
</dbReference>
<dbReference type="InterPro" id="IPR036864">
    <property type="entry name" value="Zn2-C6_fun-type_DNA-bd_sf"/>
</dbReference>
<evidence type="ECO:0000313" key="8">
    <source>
        <dbReference type="EMBL" id="KAL2821324.1"/>
    </source>
</evidence>
<accession>A0ABR4I1Y3</accession>